<keyword evidence="4 7" id="KW-0812">Transmembrane</keyword>
<organism evidence="9 10">
    <name type="scientific">Bdellovibrio bacteriovorus</name>
    <dbReference type="NCBI Taxonomy" id="959"/>
    <lineage>
        <taxon>Bacteria</taxon>
        <taxon>Pseudomonadati</taxon>
        <taxon>Bdellovibrionota</taxon>
        <taxon>Bdellovibrionia</taxon>
        <taxon>Bdellovibrionales</taxon>
        <taxon>Pseudobdellovibrionaceae</taxon>
        <taxon>Bdellovibrio</taxon>
    </lineage>
</organism>
<feature type="transmembrane region" description="Helical" evidence="7">
    <location>
        <begin position="103"/>
        <end position="124"/>
    </location>
</feature>
<feature type="transmembrane region" description="Helical" evidence="7">
    <location>
        <begin position="167"/>
        <end position="187"/>
    </location>
</feature>
<dbReference type="PANTHER" id="PTHR42718:SF47">
    <property type="entry name" value="METHYL VIOLOGEN RESISTANCE PROTEIN SMVA"/>
    <property type="match status" value="1"/>
</dbReference>
<dbReference type="EMBL" id="CP020946">
    <property type="protein sequence ID" value="ASD65409.1"/>
    <property type="molecule type" value="Genomic_DNA"/>
</dbReference>
<dbReference type="CDD" id="cd17321">
    <property type="entry name" value="MFS_MMR_MDR_like"/>
    <property type="match status" value="1"/>
</dbReference>
<dbReference type="Proteomes" id="UP000197003">
    <property type="component" value="Chromosome"/>
</dbReference>
<gene>
    <name evidence="9" type="ORF">B9G79_05275</name>
</gene>
<dbReference type="InterPro" id="IPR020846">
    <property type="entry name" value="MFS_dom"/>
</dbReference>
<evidence type="ECO:0000256" key="4">
    <source>
        <dbReference type="ARBA" id="ARBA00022692"/>
    </source>
</evidence>
<evidence type="ECO:0000256" key="3">
    <source>
        <dbReference type="ARBA" id="ARBA00022475"/>
    </source>
</evidence>
<dbReference type="GO" id="GO:0005886">
    <property type="term" value="C:plasma membrane"/>
    <property type="evidence" value="ECO:0007669"/>
    <property type="project" value="UniProtKB-SubCell"/>
</dbReference>
<feature type="transmembrane region" description="Helical" evidence="7">
    <location>
        <begin position="358"/>
        <end position="386"/>
    </location>
</feature>
<feature type="transmembrane region" description="Helical" evidence="7">
    <location>
        <begin position="136"/>
        <end position="161"/>
    </location>
</feature>
<feature type="transmembrane region" description="Helical" evidence="7">
    <location>
        <begin position="303"/>
        <end position="325"/>
    </location>
</feature>
<keyword evidence="3" id="KW-1003">Cell membrane</keyword>
<evidence type="ECO:0000256" key="5">
    <source>
        <dbReference type="ARBA" id="ARBA00022989"/>
    </source>
</evidence>
<evidence type="ECO:0000259" key="8">
    <source>
        <dbReference type="PROSITE" id="PS50850"/>
    </source>
</evidence>
<protein>
    <submittedName>
        <fullName evidence="9">MFS transporter</fullName>
    </submittedName>
</protein>
<evidence type="ECO:0000313" key="9">
    <source>
        <dbReference type="EMBL" id="ASD65409.1"/>
    </source>
</evidence>
<feature type="transmembrane region" description="Helical" evidence="7">
    <location>
        <begin position="199"/>
        <end position="218"/>
    </location>
</feature>
<accession>A0A1Z3ND57</accession>
<name>A0A1Z3ND57_BDEBC</name>
<dbReference type="OrthoDB" id="5287838at2"/>
<feature type="transmembrane region" description="Helical" evidence="7">
    <location>
        <begin position="78"/>
        <end position="97"/>
    </location>
</feature>
<evidence type="ECO:0000256" key="1">
    <source>
        <dbReference type="ARBA" id="ARBA00004651"/>
    </source>
</evidence>
<evidence type="ECO:0000313" key="10">
    <source>
        <dbReference type="Proteomes" id="UP000197003"/>
    </source>
</evidence>
<keyword evidence="5 7" id="KW-1133">Transmembrane helix</keyword>
<dbReference type="PRINTS" id="PR01036">
    <property type="entry name" value="TCRTETB"/>
</dbReference>
<dbReference type="PROSITE" id="PS50850">
    <property type="entry name" value="MFS"/>
    <property type="match status" value="1"/>
</dbReference>
<dbReference type="PANTHER" id="PTHR42718">
    <property type="entry name" value="MAJOR FACILITATOR SUPERFAMILY MULTIDRUG TRANSPORTER MFSC"/>
    <property type="match status" value="1"/>
</dbReference>
<dbReference type="Pfam" id="PF07690">
    <property type="entry name" value="MFS_1"/>
    <property type="match status" value="1"/>
</dbReference>
<keyword evidence="2" id="KW-0813">Transport</keyword>
<feature type="transmembrane region" description="Helical" evidence="7">
    <location>
        <begin position="475"/>
        <end position="494"/>
    </location>
</feature>
<dbReference type="AlphaFoldDB" id="A0A1Z3ND57"/>
<dbReference type="Gene3D" id="1.20.1720.10">
    <property type="entry name" value="Multidrug resistance protein D"/>
    <property type="match status" value="1"/>
</dbReference>
<dbReference type="Gene3D" id="1.20.1250.20">
    <property type="entry name" value="MFS general substrate transporter like domains"/>
    <property type="match status" value="1"/>
</dbReference>
<evidence type="ECO:0000256" key="2">
    <source>
        <dbReference type="ARBA" id="ARBA00022448"/>
    </source>
</evidence>
<dbReference type="SUPFAM" id="SSF103473">
    <property type="entry name" value="MFS general substrate transporter"/>
    <property type="match status" value="1"/>
</dbReference>
<dbReference type="GO" id="GO:0022857">
    <property type="term" value="F:transmembrane transporter activity"/>
    <property type="evidence" value="ECO:0007669"/>
    <property type="project" value="InterPro"/>
</dbReference>
<reference evidence="9 10" key="1">
    <citation type="submission" date="2017-04" db="EMBL/GenBank/DDBJ databases">
        <title>Whole genome sequence of Bdellovibrio bacteriovorus strain SSB218315.</title>
        <authorList>
            <person name="Oyedara O."/>
            <person name="Rodriguez-Perez M.A."/>
        </authorList>
    </citation>
    <scope>NUCLEOTIDE SEQUENCE [LARGE SCALE GENOMIC DNA]</scope>
    <source>
        <strain evidence="9 10">SSB218315</strain>
    </source>
</reference>
<feature type="transmembrane region" description="Helical" evidence="7">
    <location>
        <begin position="261"/>
        <end position="283"/>
    </location>
</feature>
<feature type="transmembrane region" description="Helical" evidence="7">
    <location>
        <begin position="332"/>
        <end position="352"/>
    </location>
</feature>
<evidence type="ECO:0000256" key="7">
    <source>
        <dbReference type="SAM" id="Phobius"/>
    </source>
</evidence>
<proteinExistence type="predicted"/>
<keyword evidence="6 7" id="KW-0472">Membrane</keyword>
<sequence>MKQTLKHNRWLVLFAALLASLPVVINMTTLHVAIPTLTTSLKATGTQVLWIIDIYALMMSGLLIPMGTLADKIGSRKLMLNGLLLFLIASVFASLVTSANLLIVARAATAFGAAMIMPSILSIIRTVFEDDKERALALGAWSTVGAAGGAIGPLIGGYILTHSSWNWVFLINAPLIALILPLGYIVYPKSQTTSSSKWAIDQALILVVGLIGCVYALKSFFKGDVSPMEKFGSLAIGLSAISVFIRIQLRSKNPLLDLGLFKKPAICVGLVLALLVAGAMAGVEFTIAQELQFVFGKTPLEAGAVMLPLMLATAIGGPVSGFFVGRYGVRSVATTSLLVSAGCLFSLAAADFSTMNALIIISLFLLGLFLAIGLTASSIAIMSAAPPEKAGAAGSIEAVGYELGMGLGITLFGLLLSQSYRKAIQLPAEIASSIPAQGTLSIGDTMIAAKALDSASAETLVSAAKVAFSSAHQNVLVSAGAVIAIVAIAVFVVLKKR</sequence>
<comment type="subcellular location">
    <subcellularLocation>
        <location evidence="1">Cell membrane</location>
        <topology evidence="1">Multi-pass membrane protein</topology>
    </subcellularLocation>
</comment>
<feature type="transmembrane region" description="Helical" evidence="7">
    <location>
        <begin position="49"/>
        <end position="66"/>
    </location>
</feature>
<dbReference type="InterPro" id="IPR036259">
    <property type="entry name" value="MFS_trans_sf"/>
</dbReference>
<feature type="transmembrane region" description="Helical" evidence="7">
    <location>
        <begin position="230"/>
        <end position="249"/>
    </location>
</feature>
<feature type="domain" description="Major facilitator superfamily (MFS) profile" evidence="8">
    <location>
        <begin position="12"/>
        <end position="497"/>
    </location>
</feature>
<evidence type="ECO:0000256" key="6">
    <source>
        <dbReference type="ARBA" id="ARBA00023136"/>
    </source>
</evidence>
<dbReference type="InterPro" id="IPR011701">
    <property type="entry name" value="MFS"/>
</dbReference>
<feature type="transmembrane region" description="Helical" evidence="7">
    <location>
        <begin position="398"/>
        <end position="417"/>
    </location>
</feature>